<dbReference type="AlphaFoldDB" id="A0A2P2NRI7"/>
<accession>A0A2P2NRI7</accession>
<feature type="transmembrane region" description="Helical" evidence="1">
    <location>
        <begin position="16"/>
        <end position="37"/>
    </location>
</feature>
<proteinExistence type="predicted"/>
<evidence type="ECO:0000256" key="1">
    <source>
        <dbReference type="SAM" id="Phobius"/>
    </source>
</evidence>
<protein>
    <submittedName>
        <fullName evidence="2">Uncharacterized protein</fullName>
    </submittedName>
</protein>
<organism evidence="2">
    <name type="scientific">Rhizophora mucronata</name>
    <name type="common">Asiatic mangrove</name>
    <dbReference type="NCBI Taxonomy" id="61149"/>
    <lineage>
        <taxon>Eukaryota</taxon>
        <taxon>Viridiplantae</taxon>
        <taxon>Streptophyta</taxon>
        <taxon>Embryophyta</taxon>
        <taxon>Tracheophyta</taxon>
        <taxon>Spermatophyta</taxon>
        <taxon>Magnoliopsida</taxon>
        <taxon>eudicotyledons</taxon>
        <taxon>Gunneridae</taxon>
        <taxon>Pentapetalae</taxon>
        <taxon>rosids</taxon>
        <taxon>fabids</taxon>
        <taxon>Malpighiales</taxon>
        <taxon>Rhizophoraceae</taxon>
        <taxon>Rhizophora</taxon>
    </lineage>
</organism>
<evidence type="ECO:0000313" key="2">
    <source>
        <dbReference type="EMBL" id="MBX45020.1"/>
    </source>
</evidence>
<keyword evidence="1" id="KW-0812">Transmembrane</keyword>
<dbReference type="EMBL" id="GGEC01064536">
    <property type="protein sequence ID" value="MBX45020.1"/>
    <property type="molecule type" value="Transcribed_RNA"/>
</dbReference>
<keyword evidence="1" id="KW-1133">Transmembrane helix</keyword>
<dbReference type="PROSITE" id="PS51257">
    <property type="entry name" value="PROKAR_LIPOPROTEIN"/>
    <property type="match status" value="1"/>
</dbReference>
<name>A0A2P2NRI7_RHIMU</name>
<sequence length="46" mass="5445">MNRQTRELNKRQRKSCCVSLLGAACTIFSNIDVWMTWETQLMVRLI</sequence>
<reference evidence="2" key="1">
    <citation type="submission" date="2018-02" db="EMBL/GenBank/DDBJ databases">
        <title>Rhizophora mucronata_Transcriptome.</title>
        <authorList>
            <person name="Meera S.P."/>
            <person name="Sreeshan A."/>
            <person name="Augustine A."/>
        </authorList>
    </citation>
    <scope>NUCLEOTIDE SEQUENCE</scope>
    <source>
        <tissue evidence="2">Leaf</tissue>
    </source>
</reference>
<keyword evidence="1" id="KW-0472">Membrane</keyword>